<keyword evidence="3 6" id="KW-0560">Oxidoreductase</keyword>
<keyword evidence="1" id="KW-0285">Flavoprotein</keyword>
<evidence type="ECO:0000259" key="5">
    <source>
        <dbReference type="Pfam" id="PF00296"/>
    </source>
</evidence>
<comment type="caution">
    <text evidence="6">The sequence shown here is derived from an EMBL/GenBank/DDBJ whole genome shotgun (WGS) entry which is preliminary data.</text>
</comment>
<evidence type="ECO:0000256" key="4">
    <source>
        <dbReference type="ARBA" id="ARBA00023033"/>
    </source>
</evidence>
<dbReference type="SUPFAM" id="SSF51679">
    <property type="entry name" value="Bacterial luciferase-like"/>
    <property type="match status" value="1"/>
</dbReference>
<evidence type="ECO:0000313" key="7">
    <source>
        <dbReference type="Proteomes" id="UP000763641"/>
    </source>
</evidence>
<organism evidence="6 7">
    <name type="scientific">Sphingomonas longa</name>
    <dbReference type="NCBI Taxonomy" id="2778730"/>
    <lineage>
        <taxon>Bacteria</taxon>
        <taxon>Pseudomonadati</taxon>
        <taxon>Pseudomonadota</taxon>
        <taxon>Alphaproteobacteria</taxon>
        <taxon>Sphingomonadales</taxon>
        <taxon>Sphingomonadaceae</taxon>
        <taxon>Sphingomonas</taxon>
    </lineage>
</organism>
<accession>A0ABS2DA39</accession>
<evidence type="ECO:0000256" key="1">
    <source>
        <dbReference type="ARBA" id="ARBA00022630"/>
    </source>
</evidence>
<keyword evidence="7" id="KW-1185">Reference proteome</keyword>
<dbReference type="PANTHER" id="PTHR42847:SF4">
    <property type="entry name" value="ALKANESULFONATE MONOOXYGENASE-RELATED"/>
    <property type="match status" value="1"/>
</dbReference>
<dbReference type="InterPro" id="IPR019921">
    <property type="entry name" value="Lucif-like_OxRdtase_Rv2161c"/>
</dbReference>
<dbReference type="GO" id="GO:0016491">
    <property type="term" value="F:oxidoreductase activity"/>
    <property type="evidence" value="ECO:0007669"/>
    <property type="project" value="UniProtKB-KW"/>
</dbReference>
<dbReference type="RefSeq" id="WP_204199909.1">
    <property type="nucleotide sequence ID" value="NZ_JAFEMC010000005.1"/>
</dbReference>
<dbReference type="EMBL" id="JAFEMC010000005">
    <property type="protein sequence ID" value="MBM6577809.1"/>
    <property type="molecule type" value="Genomic_DNA"/>
</dbReference>
<keyword evidence="4" id="KW-0503">Monooxygenase</keyword>
<dbReference type="InterPro" id="IPR036661">
    <property type="entry name" value="Luciferase-like_sf"/>
</dbReference>
<proteinExistence type="predicted"/>
<reference evidence="6 7" key="1">
    <citation type="submission" date="2020-12" db="EMBL/GenBank/DDBJ databases">
        <title>Sphingomonas sp.</title>
        <authorList>
            <person name="Kim M.K."/>
        </authorList>
    </citation>
    <scope>NUCLEOTIDE SEQUENCE [LARGE SCALE GENOMIC DNA]</scope>
    <source>
        <strain evidence="6 7">BT552</strain>
    </source>
</reference>
<dbReference type="Pfam" id="PF00296">
    <property type="entry name" value="Bac_luciferase"/>
    <property type="match status" value="1"/>
</dbReference>
<dbReference type="Gene3D" id="3.20.20.30">
    <property type="entry name" value="Luciferase-like domain"/>
    <property type="match status" value="1"/>
</dbReference>
<dbReference type="EC" id="1.-.-.-" evidence="6"/>
<evidence type="ECO:0000256" key="3">
    <source>
        <dbReference type="ARBA" id="ARBA00023002"/>
    </source>
</evidence>
<evidence type="ECO:0000256" key="2">
    <source>
        <dbReference type="ARBA" id="ARBA00022643"/>
    </source>
</evidence>
<gene>
    <name evidence="6" type="ORF">ILT43_15610</name>
</gene>
<name>A0ABS2DA39_9SPHN</name>
<dbReference type="Proteomes" id="UP000763641">
    <property type="component" value="Unassembled WGS sequence"/>
</dbReference>
<dbReference type="NCBIfam" id="TIGR03619">
    <property type="entry name" value="F420_Rv2161c"/>
    <property type="match status" value="1"/>
</dbReference>
<dbReference type="InterPro" id="IPR011251">
    <property type="entry name" value="Luciferase-like_dom"/>
</dbReference>
<protein>
    <submittedName>
        <fullName evidence="6">TIGR03619 family F420-dependent LLM class oxidoreductase</fullName>
        <ecNumber evidence="6">1.-.-.-</ecNumber>
    </submittedName>
</protein>
<dbReference type="InterPro" id="IPR050172">
    <property type="entry name" value="SsuD_RutA_monooxygenase"/>
</dbReference>
<feature type="domain" description="Luciferase-like" evidence="5">
    <location>
        <begin position="33"/>
        <end position="286"/>
    </location>
</feature>
<keyword evidence="2" id="KW-0288">FMN</keyword>
<sequence length="328" mass="36256">MIPLAGMGRPSVRRRRHALSNALKFTVNGNHFVHAGGLSSMVPFAKEADRLGYDYLRLLDHVVGVDAEKHGGIDKTPYTAQSELLEVFTLIAYLSAITERLGYMTGVLGLPARQTALVAKQAAQVDILCGGRFVMGVGIGYNPVEFEAMEFNFKERAPRIEEQIHVLRQLWTGESVTFEGRWHHLRDVNVNPAPPARSIPIWMGGGRTDAPVPPPAVLNRVGRLADGFMPLFRIDDATGKLPDDQIAALDVVRAAMSEARRDPATLGLEISLHPHGKDRHQVMAEIDYLRSVGVTNVHLRFPPDPLEAQLDYIRDFAELRDAYVKASA</sequence>
<evidence type="ECO:0000313" key="6">
    <source>
        <dbReference type="EMBL" id="MBM6577809.1"/>
    </source>
</evidence>
<dbReference type="PANTHER" id="PTHR42847">
    <property type="entry name" value="ALKANESULFONATE MONOOXYGENASE"/>
    <property type="match status" value="1"/>
</dbReference>